<dbReference type="InterPro" id="IPR038765">
    <property type="entry name" value="Papain-like_cys_pep_sf"/>
</dbReference>
<keyword evidence="5" id="KW-0472">Membrane</keyword>
<comment type="similarity">
    <text evidence="1">Belongs to the peptidase C40 family.</text>
</comment>
<dbReference type="InterPro" id="IPR000064">
    <property type="entry name" value="NLP_P60_dom"/>
</dbReference>
<evidence type="ECO:0000256" key="3">
    <source>
        <dbReference type="ARBA" id="ARBA00022801"/>
    </source>
</evidence>
<organism evidence="7 8">
    <name type="scientific">Candidatus Macondimonas diazotrophica</name>
    <dbReference type="NCBI Taxonomy" id="2305248"/>
    <lineage>
        <taxon>Bacteria</taxon>
        <taxon>Pseudomonadati</taxon>
        <taxon>Pseudomonadota</taxon>
        <taxon>Gammaproteobacteria</taxon>
        <taxon>Chromatiales</taxon>
        <taxon>Ectothiorhodospiraceae</taxon>
        <taxon>Candidatus Macondimonas</taxon>
    </lineage>
</organism>
<evidence type="ECO:0000256" key="2">
    <source>
        <dbReference type="ARBA" id="ARBA00022670"/>
    </source>
</evidence>
<dbReference type="GO" id="GO:0008234">
    <property type="term" value="F:cysteine-type peptidase activity"/>
    <property type="evidence" value="ECO:0007669"/>
    <property type="project" value="UniProtKB-KW"/>
</dbReference>
<comment type="caution">
    <text evidence="7">The sequence shown here is derived from an EMBL/GenBank/DDBJ whole genome shotgun (WGS) entry which is preliminary data.</text>
</comment>
<keyword evidence="5" id="KW-0812">Transmembrane</keyword>
<reference evidence="7 8" key="1">
    <citation type="journal article" date="2019" name="ISME J.">
        <title>Candidatus Macondimonas diazotrophica, a novel gammaproteobacterial genus dominating crude-oil-contaminated coastal sediments.</title>
        <authorList>
            <person name="Karthikeyan S."/>
            <person name="Konstantinidis K."/>
        </authorList>
    </citation>
    <scope>NUCLEOTIDE SEQUENCE [LARGE SCALE GENOMIC DNA]</scope>
    <source>
        <strain evidence="7 8">KTK01</strain>
    </source>
</reference>
<evidence type="ECO:0000256" key="4">
    <source>
        <dbReference type="ARBA" id="ARBA00022807"/>
    </source>
</evidence>
<dbReference type="EMBL" id="SRIO01000003">
    <property type="protein sequence ID" value="TFZ83562.1"/>
    <property type="molecule type" value="Genomic_DNA"/>
</dbReference>
<dbReference type="PROSITE" id="PS51257">
    <property type="entry name" value="PROKAR_LIPOPROTEIN"/>
    <property type="match status" value="1"/>
</dbReference>
<name>A0A4Z0FAU8_9GAMM</name>
<dbReference type="GO" id="GO:0006508">
    <property type="term" value="P:proteolysis"/>
    <property type="evidence" value="ECO:0007669"/>
    <property type="project" value="UniProtKB-KW"/>
</dbReference>
<dbReference type="Proteomes" id="UP000297890">
    <property type="component" value="Unassembled WGS sequence"/>
</dbReference>
<evidence type="ECO:0000259" key="6">
    <source>
        <dbReference type="PROSITE" id="PS51935"/>
    </source>
</evidence>
<keyword evidence="2" id="KW-0645">Protease</keyword>
<keyword evidence="3" id="KW-0378">Hydrolase</keyword>
<dbReference type="Pfam" id="PF00877">
    <property type="entry name" value="NLPC_P60"/>
    <property type="match status" value="1"/>
</dbReference>
<protein>
    <submittedName>
        <fullName evidence="7">NlpC/P60 family protein</fullName>
    </submittedName>
</protein>
<dbReference type="SUPFAM" id="SSF54001">
    <property type="entry name" value="Cysteine proteinases"/>
    <property type="match status" value="1"/>
</dbReference>
<keyword evidence="4" id="KW-0788">Thiol protease</keyword>
<feature type="transmembrane region" description="Helical" evidence="5">
    <location>
        <begin position="16"/>
        <end position="36"/>
    </location>
</feature>
<keyword evidence="5" id="KW-1133">Transmembrane helix</keyword>
<gene>
    <name evidence="7" type="ORF">E4680_03430</name>
</gene>
<evidence type="ECO:0000313" key="7">
    <source>
        <dbReference type="EMBL" id="TFZ83562.1"/>
    </source>
</evidence>
<evidence type="ECO:0000256" key="1">
    <source>
        <dbReference type="ARBA" id="ARBA00007074"/>
    </source>
</evidence>
<proteinExistence type="inferred from homology"/>
<accession>A0A4Z0FAU8</accession>
<sequence>MIPDILRPGDRPLKPIIPRAILLSLVMMLVACAPTWGPATRMPSGSAANADVASRRMEVVAHALAMTGQPYRWGGAEPGGFDCSGLVTYAYRQAGFSLPRRAIDQAERARRVPPHALAPGDLLFFRVDGAISHVGIYMGDGRMVHAPGSGKVVRIDAIDANYWAPRYAGALPMLQLIANDS</sequence>
<dbReference type="PANTHER" id="PTHR47053:SF1">
    <property type="entry name" value="MUREIN DD-ENDOPEPTIDASE MEPH-RELATED"/>
    <property type="match status" value="1"/>
</dbReference>
<evidence type="ECO:0000313" key="8">
    <source>
        <dbReference type="Proteomes" id="UP000297890"/>
    </source>
</evidence>
<dbReference type="OrthoDB" id="9807055at2"/>
<dbReference type="Gene3D" id="3.90.1720.10">
    <property type="entry name" value="endopeptidase domain like (from Nostoc punctiforme)"/>
    <property type="match status" value="1"/>
</dbReference>
<keyword evidence="8" id="KW-1185">Reference proteome</keyword>
<dbReference type="PANTHER" id="PTHR47053">
    <property type="entry name" value="MUREIN DD-ENDOPEPTIDASE MEPH-RELATED"/>
    <property type="match status" value="1"/>
</dbReference>
<feature type="domain" description="NlpC/P60" evidence="6">
    <location>
        <begin position="53"/>
        <end position="174"/>
    </location>
</feature>
<dbReference type="InterPro" id="IPR051202">
    <property type="entry name" value="Peptidase_C40"/>
</dbReference>
<evidence type="ECO:0000256" key="5">
    <source>
        <dbReference type="SAM" id="Phobius"/>
    </source>
</evidence>
<dbReference type="AlphaFoldDB" id="A0A4Z0FAU8"/>
<dbReference type="PROSITE" id="PS51935">
    <property type="entry name" value="NLPC_P60"/>
    <property type="match status" value="1"/>
</dbReference>